<dbReference type="KEGG" id="mpp:MICPUCDRAFT_22504"/>
<gene>
    <name evidence="7" type="ORF">MICPUCDRAFT_22504</name>
</gene>
<dbReference type="GeneID" id="9688762"/>
<dbReference type="OMA" id="FKCHACY"/>
<organism evidence="8">
    <name type="scientific">Micromonas pusilla (strain CCMP1545)</name>
    <name type="common">Picoplanktonic green alga</name>
    <dbReference type="NCBI Taxonomy" id="564608"/>
    <lineage>
        <taxon>Eukaryota</taxon>
        <taxon>Viridiplantae</taxon>
        <taxon>Chlorophyta</taxon>
        <taxon>Mamiellophyceae</taxon>
        <taxon>Mamiellales</taxon>
        <taxon>Mamiellaceae</taxon>
        <taxon>Micromonas</taxon>
    </lineage>
</organism>
<dbReference type="PANTHER" id="PTHR23215:SF0">
    <property type="entry name" value="BUB3-INTERACTING AND GLEBS MOTIF-CONTAINING PROTEIN ZNF207"/>
    <property type="match status" value="1"/>
</dbReference>
<keyword evidence="2" id="KW-0479">Metal-binding</keyword>
<feature type="non-terminal residue" evidence="7">
    <location>
        <position position="60"/>
    </location>
</feature>
<evidence type="ECO:0000256" key="1">
    <source>
        <dbReference type="ARBA" id="ARBA00004123"/>
    </source>
</evidence>
<protein>
    <submittedName>
        <fullName evidence="7">Predicted protein</fullName>
    </submittedName>
</protein>
<reference evidence="7 8" key="1">
    <citation type="journal article" date="2009" name="Science">
        <title>Green evolution and dynamic adaptations revealed by genomes of the marine picoeukaryotes Micromonas.</title>
        <authorList>
            <person name="Worden A.Z."/>
            <person name="Lee J.H."/>
            <person name="Mock T."/>
            <person name="Rouze P."/>
            <person name="Simmons M.P."/>
            <person name="Aerts A.L."/>
            <person name="Allen A.E."/>
            <person name="Cuvelier M.L."/>
            <person name="Derelle E."/>
            <person name="Everett M.V."/>
            <person name="Foulon E."/>
            <person name="Grimwood J."/>
            <person name="Gundlach H."/>
            <person name="Henrissat B."/>
            <person name="Napoli C."/>
            <person name="McDonald S.M."/>
            <person name="Parker M.S."/>
            <person name="Rombauts S."/>
            <person name="Salamov A."/>
            <person name="Von Dassow P."/>
            <person name="Badger J.H."/>
            <person name="Coutinho P.M."/>
            <person name="Demir E."/>
            <person name="Dubchak I."/>
            <person name="Gentemann C."/>
            <person name="Eikrem W."/>
            <person name="Gready J.E."/>
            <person name="John U."/>
            <person name="Lanier W."/>
            <person name="Lindquist E.A."/>
            <person name="Lucas S."/>
            <person name="Mayer K.F."/>
            <person name="Moreau H."/>
            <person name="Not F."/>
            <person name="Otillar R."/>
            <person name="Panaud O."/>
            <person name="Pangilinan J."/>
            <person name="Paulsen I."/>
            <person name="Piegu B."/>
            <person name="Poliakov A."/>
            <person name="Robbens S."/>
            <person name="Schmutz J."/>
            <person name="Toulza E."/>
            <person name="Wyss T."/>
            <person name="Zelensky A."/>
            <person name="Zhou K."/>
            <person name="Armbrust E.V."/>
            <person name="Bhattacharya D."/>
            <person name="Goodenough U.W."/>
            <person name="Van de Peer Y."/>
            <person name="Grigoriev I.V."/>
        </authorList>
    </citation>
    <scope>NUCLEOTIDE SEQUENCE [LARGE SCALE GENOMIC DNA]</scope>
    <source>
        <strain evidence="7 8">CCMP1545</strain>
    </source>
</reference>
<proteinExistence type="predicted"/>
<dbReference type="AlphaFoldDB" id="C1N6E2"/>
<evidence type="ECO:0000256" key="5">
    <source>
        <dbReference type="ARBA" id="ARBA00023242"/>
    </source>
</evidence>
<comment type="subcellular location">
    <subcellularLocation>
        <location evidence="1">Nucleus</location>
    </subcellularLocation>
</comment>
<evidence type="ECO:0000259" key="6">
    <source>
        <dbReference type="PROSITE" id="PS00028"/>
    </source>
</evidence>
<dbReference type="GO" id="GO:0005634">
    <property type="term" value="C:nucleus"/>
    <property type="evidence" value="ECO:0007669"/>
    <property type="project" value="UniProtKB-SubCell"/>
</dbReference>
<dbReference type="EMBL" id="GG663748">
    <property type="protein sequence ID" value="EEH52654.1"/>
    <property type="molecule type" value="Genomic_DNA"/>
</dbReference>
<feature type="domain" description="C2H2-type" evidence="6">
    <location>
        <begin position="14"/>
        <end position="35"/>
    </location>
</feature>
<evidence type="ECO:0000256" key="4">
    <source>
        <dbReference type="ARBA" id="ARBA00022833"/>
    </source>
</evidence>
<dbReference type="GO" id="GO:0003677">
    <property type="term" value="F:DNA binding"/>
    <property type="evidence" value="ECO:0007669"/>
    <property type="project" value="TreeGrafter"/>
</dbReference>
<evidence type="ECO:0000256" key="2">
    <source>
        <dbReference type="ARBA" id="ARBA00022723"/>
    </source>
</evidence>
<dbReference type="PROSITE" id="PS00028">
    <property type="entry name" value="ZINC_FINGER_C2H2_1"/>
    <property type="match status" value="1"/>
</dbReference>
<dbReference type="Pfam" id="PF12171">
    <property type="entry name" value="zf-C2H2_jaz"/>
    <property type="match status" value="1"/>
</dbReference>
<dbReference type="GO" id="GO:0006355">
    <property type="term" value="P:regulation of DNA-templated transcription"/>
    <property type="evidence" value="ECO:0007669"/>
    <property type="project" value="TreeGrafter"/>
</dbReference>
<dbReference type="InterPro" id="IPR013087">
    <property type="entry name" value="Znf_C2H2_type"/>
</dbReference>
<keyword evidence="3" id="KW-0863">Zinc-finger</keyword>
<evidence type="ECO:0000313" key="7">
    <source>
        <dbReference type="EMBL" id="EEH52654.1"/>
    </source>
</evidence>
<keyword evidence="5" id="KW-0539">Nucleus</keyword>
<evidence type="ECO:0000256" key="3">
    <source>
        <dbReference type="ARBA" id="ARBA00022771"/>
    </source>
</evidence>
<dbReference type="GO" id="GO:0008270">
    <property type="term" value="F:zinc ion binding"/>
    <property type="evidence" value="ECO:0007669"/>
    <property type="project" value="UniProtKB-KW"/>
</dbReference>
<keyword evidence="4" id="KW-0862">Zinc</keyword>
<evidence type="ECO:0000313" key="8">
    <source>
        <dbReference type="Proteomes" id="UP000001876"/>
    </source>
</evidence>
<accession>C1N6E2</accession>
<dbReference type="CDD" id="cd20908">
    <property type="entry name" value="SUF4-like"/>
    <property type="match status" value="1"/>
</dbReference>
<keyword evidence="8" id="KW-1185">Reference proteome</keyword>
<dbReference type="eggNOG" id="KOG2893">
    <property type="taxonomic scope" value="Eukaryota"/>
</dbReference>
<dbReference type="PANTHER" id="PTHR23215">
    <property type="entry name" value="ZINC FINGER PROTEIN 207"/>
    <property type="match status" value="1"/>
</dbReference>
<dbReference type="RefSeq" id="XP_003063518.1">
    <property type="nucleotide sequence ID" value="XM_003063472.1"/>
</dbReference>
<dbReference type="OrthoDB" id="1306014at2759"/>
<dbReference type="STRING" id="564608.C1N6E2"/>
<dbReference type="InterPro" id="IPR022755">
    <property type="entry name" value="Znf_C2H2_jaz"/>
</dbReference>
<name>C1N6E2_MICPC</name>
<dbReference type="Proteomes" id="UP000001876">
    <property type="component" value="Unassembled WGS sequence"/>
</dbReference>
<sequence>MGKKKKFAADRPWCFYCDREFEDEKILQNHQRAKHFKCLHPGCNRKLVTANGMAIHMLTV</sequence>